<dbReference type="Proteomes" id="UP001319200">
    <property type="component" value="Unassembled WGS sequence"/>
</dbReference>
<sequence>MQKHKTYHTIPYITVFLMAAVLLGCSVGRNYKQPSLALPEKYNAAVSADSSLATRSWKVFFQDTTLAALIERSIAHNFNLQLAIKRIEVSRSYSRQARAAWLPAWNAQVAASTVNPSENSLNGISLSNFLHVKHIEDYTLSTGISWELDVWGKIRRQKQAALADYLQTYEAGRAVQTSLVAQVADSYYNLLMMDEQLAIARRNVSLSDSLLNIIRLQKDAGEVTELAVQQAQAQQQTAALLVPQLEQAITLQENAIHLLAGELPGEVARQLALSDIVIGENLATGVPADLLRFRPDVRASEQALIAANARVGVAQGNMYPALSLTASGGLNAYKSSSWFTVPASLFGTAAGNLVQPIFQRRALRTQFEVAKIHREEQVIAFRQSVTTAVHEVTNALIKIDKLATQQQVATARAQTLDQAVTNAQLLFRSGMANYLEVITAQSRALQASLEKSAITRQQLSARVELYASLGGGWK</sequence>
<dbReference type="GO" id="GO:0015562">
    <property type="term" value="F:efflux transmembrane transporter activity"/>
    <property type="evidence" value="ECO:0007669"/>
    <property type="project" value="InterPro"/>
</dbReference>
<keyword evidence="2" id="KW-1134">Transmembrane beta strand</keyword>
<protein>
    <submittedName>
        <fullName evidence="4">Efflux transporter outer membrane subunit</fullName>
    </submittedName>
</protein>
<reference evidence="4 5" key="1">
    <citation type="submission" date="2021-05" db="EMBL/GenBank/DDBJ databases">
        <title>A Polyphasic approach of four new species of the genus Ohtaekwangia: Ohtaekwangia histidinii sp. nov., Ohtaekwangia cretensis sp. nov., Ohtaekwangia indiensis sp. nov., Ohtaekwangia reichenbachii sp. nov. from diverse environment.</title>
        <authorList>
            <person name="Octaviana S."/>
        </authorList>
    </citation>
    <scope>NUCLEOTIDE SEQUENCE [LARGE SCALE GENOMIC DNA]</scope>
    <source>
        <strain evidence="4 5">PWU4</strain>
    </source>
</reference>
<keyword evidence="3" id="KW-1133">Transmembrane helix</keyword>
<feature type="transmembrane region" description="Helical" evidence="3">
    <location>
        <begin position="12"/>
        <end position="31"/>
    </location>
</feature>
<dbReference type="GO" id="GO:0005886">
    <property type="term" value="C:plasma membrane"/>
    <property type="evidence" value="ECO:0007669"/>
    <property type="project" value="UniProtKB-SubCell"/>
</dbReference>
<dbReference type="InterPro" id="IPR010131">
    <property type="entry name" value="MdtP/NodT-like"/>
</dbReference>
<dbReference type="PROSITE" id="PS51257">
    <property type="entry name" value="PROKAR_LIPOPROTEIN"/>
    <property type="match status" value="1"/>
</dbReference>
<dbReference type="Gene3D" id="1.20.1600.10">
    <property type="entry name" value="Outer membrane efflux proteins (OEP)"/>
    <property type="match status" value="1"/>
</dbReference>
<dbReference type="Pfam" id="PF02321">
    <property type="entry name" value="OEP"/>
    <property type="match status" value="2"/>
</dbReference>
<keyword evidence="2" id="KW-0449">Lipoprotein</keyword>
<organism evidence="4 5">
    <name type="scientific">Chryseosolibacter histidini</name>
    <dbReference type="NCBI Taxonomy" id="2782349"/>
    <lineage>
        <taxon>Bacteria</taxon>
        <taxon>Pseudomonadati</taxon>
        <taxon>Bacteroidota</taxon>
        <taxon>Cytophagia</taxon>
        <taxon>Cytophagales</taxon>
        <taxon>Chryseotaleaceae</taxon>
        <taxon>Chryseosolibacter</taxon>
    </lineage>
</organism>
<dbReference type="InterPro" id="IPR003423">
    <property type="entry name" value="OMP_efflux"/>
</dbReference>
<evidence type="ECO:0000313" key="4">
    <source>
        <dbReference type="EMBL" id="MBT1697648.1"/>
    </source>
</evidence>
<evidence type="ECO:0000313" key="5">
    <source>
        <dbReference type="Proteomes" id="UP001319200"/>
    </source>
</evidence>
<evidence type="ECO:0000256" key="2">
    <source>
        <dbReference type="RuleBase" id="RU362097"/>
    </source>
</evidence>
<comment type="similarity">
    <text evidence="1 2">Belongs to the outer membrane factor (OMF) (TC 1.B.17) family.</text>
</comment>
<dbReference type="NCBIfam" id="TIGR01845">
    <property type="entry name" value="outer_NodT"/>
    <property type="match status" value="1"/>
</dbReference>
<keyword evidence="2" id="KW-0564">Palmitate</keyword>
<dbReference type="AlphaFoldDB" id="A0AAP2DLU3"/>
<proteinExistence type="inferred from homology"/>
<keyword evidence="2 3" id="KW-0472">Membrane</keyword>
<dbReference type="SUPFAM" id="SSF56954">
    <property type="entry name" value="Outer membrane efflux proteins (OEP)"/>
    <property type="match status" value="1"/>
</dbReference>
<keyword evidence="2 3" id="KW-0812">Transmembrane</keyword>
<dbReference type="PANTHER" id="PTHR30203:SF33">
    <property type="entry name" value="BLR4455 PROTEIN"/>
    <property type="match status" value="1"/>
</dbReference>
<accession>A0AAP2DLU3</accession>
<keyword evidence="5" id="KW-1185">Reference proteome</keyword>
<evidence type="ECO:0000256" key="1">
    <source>
        <dbReference type="ARBA" id="ARBA00007613"/>
    </source>
</evidence>
<dbReference type="EMBL" id="JAHESF010000010">
    <property type="protein sequence ID" value="MBT1697648.1"/>
    <property type="molecule type" value="Genomic_DNA"/>
</dbReference>
<comment type="caution">
    <text evidence="4">The sequence shown here is derived from an EMBL/GenBank/DDBJ whole genome shotgun (WGS) entry which is preliminary data.</text>
</comment>
<gene>
    <name evidence="4" type="ORF">KK083_12220</name>
</gene>
<dbReference type="Gene3D" id="2.20.200.10">
    <property type="entry name" value="Outer membrane efflux proteins (OEP)"/>
    <property type="match status" value="1"/>
</dbReference>
<comment type="subcellular location">
    <subcellularLocation>
        <location evidence="2">Cell membrane</location>
        <topology evidence="2">Lipid-anchor</topology>
    </subcellularLocation>
</comment>
<name>A0AAP2DLU3_9BACT</name>
<dbReference type="PANTHER" id="PTHR30203">
    <property type="entry name" value="OUTER MEMBRANE CATION EFFLUX PROTEIN"/>
    <property type="match status" value="1"/>
</dbReference>
<evidence type="ECO:0000256" key="3">
    <source>
        <dbReference type="SAM" id="Phobius"/>
    </source>
</evidence>
<dbReference type="RefSeq" id="WP_254163519.1">
    <property type="nucleotide sequence ID" value="NZ_JAHESF010000010.1"/>
</dbReference>